<dbReference type="PRINTS" id="PR00882">
    <property type="entry name" value="RIBOSOMALL7A"/>
</dbReference>
<keyword evidence="1" id="KW-0689">Ribosomal protein</keyword>
<dbReference type="InterPro" id="IPR001921">
    <property type="entry name" value="Ribosomal_eL8_euk"/>
</dbReference>
<proteinExistence type="inferred from homology"/>
<comment type="function">
    <text evidence="1">Component of the ribosome.</text>
</comment>
<dbReference type="AlphaFoldDB" id="M8D546"/>
<comment type="similarity">
    <text evidence="1">Belongs to the eukaryotic ribosomal protein eL8 family.</text>
</comment>
<evidence type="ECO:0000256" key="1">
    <source>
        <dbReference type="RuleBase" id="RU367042"/>
    </source>
</evidence>
<keyword evidence="1" id="KW-0687">Ribonucleoprotein</keyword>
<accession>M8D546</accession>
<name>M8D546_AEGTA</name>
<reference evidence="2" key="1">
    <citation type="submission" date="2015-06" db="UniProtKB">
        <authorList>
            <consortium name="EnsemblPlants"/>
        </authorList>
    </citation>
    <scope>IDENTIFICATION</scope>
</reference>
<dbReference type="InterPro" id="IPR029064">
    <property type="entry name" value="Ribosomal_eL30-like_sf"/>
</dbReference>
<dbReference type="GO" id="GO:0022625">
    <property type="term" value="C:cytosolic large ribosomal subunit"/>
    <property type="evidence" value="ECO:0007669"/>
    <property type="project" value="UniProtKB-UniRule"/>
</dbReference>
<dbReference type="Gene3D" id="3.30.1330.30">
    <property type="match status" value="1"/>
</dbReference>
<evidence type="ECO:0000313" key="2">
    <source>
        <dbReference type="EnsemblPlants" id="EMT31461"/>
    </source>
</evidence>
<organism evidence="2">
    <name type="scientific">Aegilops tauschii</name>
    <name type="common">Tausch's goatgrass</name>
    <name type="synonym">Aegilops squarrosa</name>
    <dbReference type="NCBI Taxonomy" id="37682"/>
    <lineage>
        <taxon>Eukaryota</taxon>
        <taxon>Viridiplantae</taxon>
        <taxon>Streptophyta</taxon>
        <taxon>Embryophyta</taxon>
        <taxon>Tracheophyta</taxon>
        <taxon>Spermatophyta</taxon>
        <taxon>Magnoliopsida</taxon>
        <taxon>Liliopsida</taxon>
        <taxon>Poales</taxon>
        <taxon>Poaceae</taxon>
        <taxon>BOP clade</taxon>
        <taxon>Pooideae</taxon>
        <taxon>Triticodae</taxon>
        <taxon>Triticeae</taxon>
        <taxon>Triticinae</taxon>
        <taxon>Aegilops</taxon>
    </lineage>
</organism>
<protein>
    <recommendedName>
        <fullName evidence="1">60S ribosomal protein L7a</fullName>
    </recommendedName>
</protein>
<sequence length="142" mass="16115">MKAEAAKQEATVVTLNAEIRRAKAKLLEEDLPKLQSLALKKDEVVNPLFEKRPKQFGISGALPPKKDLHRFVNWPKVMRIQRQCRILKQRLKVPQALHQFTRTLDKNIGHFVKAAKGRSGGFGTRPVIESMLSPPWKDLNSA</sequence>
<dbReference type="GO" id="GO:0003723">
    <property type="term" value="F:RNA binding"/>
    <property type="evidence" value="ECO:0007669"/>
    <property type="project" value="UniProtKB-UniRule"/>
</dbReference>
<dbReference type="EnsemblPlants" id="EMT31461">
    <property type="protein sequence ID" value="EMT31461"/>
    <property type="gene ID" value="F775_28683"/>
</dbReference>
<dbReference type="ExpressionAtlas" id="M8D546">
    <property type="expression patterns" value="baseline"/>
</dbReference>